<reference evidence="1" key="1">
    <citation type="journal article" date="2014" name="Front. Microbiol.">
        <title>High frequency of phylogenetically diverse reductive dehalogenase-homologous genes in deep subseafloor sedimentary metagenomes.</title>
        <authorList>
            <person name="Kawai M."/>
            <person name="Futagami T."/>
            <person name="Toyoda A."/>
            <person name="Takaki Y."/>
            <person name="Nishi S."/>
            <person name="Hori S."/>
            <person name="Arai W."/>
            <person name="Tsubouchi T."/>
            <person name="Morono Y."/>
            <person name="Uchiyama I."/>
            <person name="Ito T."/>
            <person name="Fujiyama A."/>
            <person name="Inagaki F."/>
            <person name="Takami H."/>
        </authorList>
    </citation>
    <scope>NUCLEOTIDE SEQUENCE</scope>
    <source>
        <strain evidence="1">Expedition CK06-06</strain>
    </source>
</reference>
<sequence length="224" mass="24536">MRCVKENLYFWGANGIYRTTIPGRPICISEIRLPKLIKDEDTDRSTHRIAFAYDRRRKGILITLTRKGVVTITNSNYWLDLRAVDEAANPAIFPESYPSEVSAFSAFFYEATSPSYRRLMLGGQDGYLRFFDDDAKNDDAGASGDVLIDSYVTFGPIAMAEDLRSTGKLTGLNCITAGGGIGGSQSDSDDITYKIFVAKSAEEILEKLYVGTNPAIGGTIKAPG</sequence>
<evidence type="ECO:0000313" key="1">
    <source>
        <dbReference type="EMBL" id="GAG60232.1"/>
    </source>
</evidence>
<organism evidence="1">
    <name type="scientific">marine sediment metagenome</name>
    <dbReference type="NCBI Taxonomy" id="412755"/>
    <lineage>
        <taxon>unclassified sequences</taxon>
        <taxon>metagenomes</taxon>
        <taxon>ecological metagenomes</taxon>
    </lineage>
</organism>
<comment type="caution">
    <text evidence="1">The sequence shown here is derived from an EMBL/GenBank/DDBJ whole genome shotgun (WGS) entry which is preliminary data.</text>
</comment>
<name>X0ZQ78_9ZZZZ</name>
<feature type="non-terminal residue" evidence="1">
    <location>
        <position position="224"/>
    </location>
</feature>
<protein>
    <submittedName>
        <fullName evidence="1">Uncharacterized protein</fullName>
    </submittedName>
</protein>
<dbReference type="AlphaFoldDB" id="X0ZQ78"/>
<dbReference type="EMBL" id="BART01007596">
    <property type="protein sequence ID" value="GAG60232.1"/>
    <property type="molecule type" value="Genomic_DNA"/>
</dbReference>
<accession>X0ZQ78</accession>
<proteinExistence type="predicted"/>
<gene>
    <name evidence="1" type="ORF">S01H4_17262</name>
</gene>